<evidence type="ECO:0000313" key="4">
    <source>
        <dbReference type="EMBL" id="KID90327.1"/>
    </source>
</evidence>
<name>A0A0B4HDR7_METGA</name>
<evidence type="ECO:0000256" key="1">
    <source>
        <dbReference type="SAM" id="MobiDB-lite"/>
    </source>
</evidence>
<feature type="compositionally biased region" description="Low complexity" evidence="1">
    <location>
        <begin position="287"/>
        <end position="299"/>
    </location>
</feature>
<dbReference type="AlphaFoldDB" id="A0A0B4HDR7"/>
<evidence type="ECO:0008006" key="6">
    <source>
        <dbReference type="Google" id="ProtNLM"/>
    </source>
</evidence>
<dbReference type="EMBL" id="AZNH01000006">
    <property type="protein sequence ID" value="KID90327.1"/>
    <property type="molecule type" value="Genomic_DNA"/>
</dbReference>
<proteinExistence type="predicted"/>
<accession>A0A0B4HDR7</accession>
<evidence type="ECO:0000313" key="5">
    <source>
        <dbReference type="Proteomes" id="UP000031192"/>
    </source>
</evidence>
<organism evidence="4 5">
    <name type="scientific">Metarhizium guizhouense (strain ARSEF 977)</name>
    <dbReference type="NCBI Taxonomy" id="1276136"/>
    <lineage>
        <taxon>Eukaryota</taxon>
        <taxon>Fungi</taxon>
        <taxon>Dikarya</taxon>
        <taxon>Ascomycota</taxon>
        <taxon>Pezizomycotina</taxon>
        <taxon>Sordariomycetes</taxon>
        <taxon>Hypocreomycetidae</taxon>
        <taxon>Hypocreales</taxon>
        <taxon>Clavicipitaceae</taxon>
        <taxon>Metarhizium</taxon>
    </lineage>
</organism>
<dbReference type="OrthoDB" id="5338512at2759"/>
<feature type="chain" id="PRO_5002104079" description="Mid2 domain-containing protein" evidence="3">
    <location>
        <begin position="20"/>
        <end position="403"/>
    </location>
</feature>
<feature type="region of interest" description="Disordered" evidence="1">
    <location>
        <begin position="132"/>
        <end position="180"/>
    </location>
</feature>
<reference evidence="4 5" key="1">
    <citation type="journal article" date="2014" name="Proc. Natl. Acad. Sci. U.S.A.">
        <title>Trajectory and genomic determinants of fungal-pathogen speciation and host adaptation.</title>
        <authorList>
            <person name="Hu X."/>
            <person name="Xiao G."/>
            <person name="Zheng P."/>
            <person name="Shang Y."/>
            <person name="Su Y."/>
            <person name="Zhang X."/>
            <person name="Liu X."/>
            <person name="Zhan S."/>
            <person name="St Leger R.J."/>
            <person name="Wang C."/>
        </authorList>
    </citation>
    <scope>NUCLEOTIDE SEQUENCE [LARGE SCALE GENOMIC DNA]</scope>
    <source>
        <strain evidence="4 5">ARSEF 977</strain>
    </source>
</reference>
<feature type="signal peptide" evidence="3">
    <location>
        <begin position="1"/>
        <end position="19"/>
    </location>
</feature>
<feature type="transmembrane region" description="Helical" evidence="2">
    <location>
        <begin position="187"/>
        <end position="209"/>
    </location>
</feature>
<keyword evidence="2" id="KW-1133">Transmembrane helix</keyword>
<keyword evidence="3" id="KW-0732">Signal</keyword>
<evidence type="ECO:0000256" key="3">
    <source>
        <dbReference type="SAM" id="SignalP"/>
    </source>
</evidence>
<evidence type="ECO:0000256" key="2">
    <source>
        <dbReference type="SAM" id="Phobius"/>
    </source>
</evidence>
<feature type="region of interest" description="Disordered" evidence="1">
    <location>
        <begin position="384"/>
        <end position="403"/>
    </location>
</feature>
<sequence length="403" mass="42691">MARLPPHLRLLLLAGVVSSKPTPALFARDTCAASGRTSCTSQGLSEGLCCPTSSNCVPLAGNTTVICCPSDSSCTKIQPITCDISEQDPTLHPDAPIKTTAHGAKLPTCGSNFCCPFGYTCSADSSSCTKDSDQSKAPPGMTPTLTPTAKPEATSPSTSTAQAAAATSTGASQEDNSSSLGGEKISIIGGAVGGGLALILLVGIIFLCVRSRSKKSPKSPPFREISPPILNNQAGRVDFIRKEEHTPPPPKGRSFMDRCSRFLGLPERQTQNAHSGIPNRFYSPNPSLQSSRLSRSSLTSEDDRNARTGHVGARLPPIRQMRGTHTQSRRISTLDAYDEPSRERINVFADPDTVSRGNDGHHNHRGTTFSDLMDQADMSGVHRNGGYVPGSQRLRVPGTTPNL</sequence>
<keyword evidence="2" id="KW-0812">Transmembrane</keyword>
<dbReference type="Proteomes" id="UP000031192">
    <property type="component" value="Unassembled WGS sequence"/>
</dbReference>
<keyword evidence="2" id="KW-0472">Membrane</keyword>
<comment type="caution">
    <text evidence="4">The sequence shown here is derived from an EMBL/GenBank/DDBJ whole genome shotgun (WGS) entry which is preliminary data.</text>
</comment>
<protein>
    <recommendedName>
        <fullName evidence="6">Mid2 domain-containing protein</fullName>
    </recommendedName>
</protein>
<dbReference type="HOGENOM" id="CLU_035048_1_1_1"/>
<feature type="compositionally biased region" description="Low complexity" evidence="1">
    <location>
        <begin position="146"/>
        <end position="172"/>
    </location>
</feature>
<feature type="region of interest" description="Disordered" evidence="1">
    <location>
        <begin position="269"/>
        <end position="310"/>
    </location>
</feature>
<keyword evidence="5" id="KW-1185">Reference proteome</keyword>
<gene>
    <name evidence="4" type="ORF">MGU_03032</name>
</gene>